<keyword evidence="2" id="KW-1185">Reference proteome</keyword>
<protein>
    <recommendedName>
        <fullName evidence="3">F-box associated domain-containing protein</fullName>
    </recommendedName>
</protein>
<dbReference type="Proteomes" id="UP000489600">
    <property type="component" value="Unassembled WGS sequence"/>
</dbReference>
<evidence type="ECO:0000313" key="1">
    <source>
        <dbReference type="EMBL" id="VVB04166.1"/>
    </source>
</evidence>
<dbReference type="AlphaFoldDB" id="A0A565BS17"/>
<evidence type="ECO:0000313" key="2">
    <source>
        <dbReference type="Proteomes" id="UP000489600"/>
    </source>
</evidence>
<evidence type="ECO:0008006" key="3">
    <source>
        <dbReference type="Google" id="ProtNLM"/>
    </source>
</evidence>
<organism evidence="1 2">
    <name type="scientific">Arabis nemorensis</name>
    <dbReference type="NCBI Taxonomy" id="586526"/>
    <lineage>
        <taxon>Eukaryota</taxon>
        <taxon>Viridiplantae</taxon>
        <taxon>Streptophyta</taxon>
        <taxon>Embryophyta</taxon>
        <taxon>Tracheophyta</taxon>
        <taxon>Spermatophyta</taxon>
        <taxon>Magnoliopsida</taxon>
        <taxon>eudicotyledons</taxon>
        <taxon>Gunneridae</taxon>
        <taxon>Pentapetalae</taxon>
        <taxon>rosids</taxon>
        <taxon>malvids</taxon>
        <taxon>Brassicales</taxon>
        <taxon>Brassicaceae</taxon>
        <taxon>Arabideae</taxon>
        <taxon>Arabis</taxon>
    </lineage>
</organism>
<reference evidence="1" key="1">
    <citation type="submission" date="2019-07" db="EMBL/GenBank/DDBJ databases">
        <authorList>
            <person name="Dittberner H."/>
        </authorList>
    </citation>
    <scope>NUCLEOTIDE SEQUENCE [LARGE SCALE GENOMIC DNA]</scope>
</reference>
<comment type="caution">
    <text evidence="1">The sequence shown here is derived from an EMBL/GenBank/DDBJ whole genome shotgun (WGS) entry which is preliminary data.</text>
</comment>
<dbReference type="EMBL" id="CABITT030000005">
    <property type="protein sequence ID" value="VVB04166.1"/>
    <property type="molecule type" value="Genomic_DNA"/>
</dbReference>
<dbReference type="OrthoDB" id="1067512at2759"/>
<accession>A0A565BS17</accession>
<sequence length="96" mass="10992">MHYPSVGLMWYESKEKQWRLVSGLKLNGYFGDVAMAEYNGKLAFLWKEDNGSEVWCGMIALHGSKVAIRGTVEWSDCLLSKVPDDYIIRHFIVCSD</sequence>
<name>A0A565BS17_9BRAS</name>
<gene>
    <name evidence="1" type="ORF">ANE_LOCUS14610</name>
</gene>
<proteinExistence type="predicted"/>